<dbReference type="Proteomes" id="UP000784294">
    <property type="component" value="Unassembled WGS sequence"/>
</dbReference>
<dbReference type="GO" id="GO:0031624">
    <property type="term" value="F:ubiquitin conjugating enzyme binding"/>
    <property type="evidence" value="ECO:0007669"/>
    <property type="project" value="TreeGrafter"/>
</dbReference>
<dbReference type="Gene3D" id="1.10.8.10">
    <property type="entry name" value="DNA helicase RuvA subunit, C-terminal domain"/>
    <property type="match status" value="1"/>
</dbReference>
<dbReference type="InterPro" id="IPR009060">
    <property type="entry name" value="UBA-like_sf"/>
</dbReference>
<dbReference type="Gene3D" id="1.10.238.10">
    <property type="entry name" value="EF-hand"/>
    <property type="match status" value="1"/>
</dbReference>
<feature type="domain" description="DCUN1" evidence="3">
    <location>
        <begin position="53"/>
        <end position="127"/>
    </location>
</feature>
<organism evidence="4 5">
    <name type="scientific">Protopolystoma xenopodis</name>
    <dbReference type="NCBI Taxonomy" id="117903"/>
    <lineage>
        <taxon>Eukaryota</taxon>
        <taxon>Metazoa</taxon>
        <taxon>Spiralia</taxon>
        <taxon>Lophotrochozoa</taxon>
        <taxon>Platyhelminthes</taxon>
        <taxon>Monogenea</taxon>
        <taxon>Polyopisthocotylea</taxon>
        <taxon>Polystomatidea</taxon>
        <taxon>Polystomatidae</taxon>
        <taxon>Protopolystoma</taxon>
    </lineage>
</organism>
<sequence>MNSSQRDKVKKFQSITHSNEKVAINCLQNYNWKIEQAVDFYYSQNQANSNPQVNETKIALLFDKYKDPKYFDLILATGMERFLVHDLQLPLDGITCLMLAWKFSAKTQGEFTRTEFLNGMRELGMNK</sequence>
<gene>
    <name evidence="4" type="ORF">PXEA_LOCUS8650</name>
</gene>
<evidence type="ECO:0000256" key="2">
    <source>
        <dbReference type="RuleBase" id="RU410713"/>
    </source>
</evidence>
<evidence type="ECO:0000259" key="3">
    <source>
        <dbReference type="PROSITE" id="PS51229"/>
    </source>
</evidence>
<dbReference type="AlphaFoldDB" id="A0A448WM97"/>
<dbReference type="PROSITE" id="PS51229">
    <property type="entry name" value="DCUN1"/>
    <property type="match status" value="1"/>
</dbReference>
<keyword evidence="1" id="KW-0833">Ubl conjugation pathway</keyword>
<dbReference type="Pfam" id="PF14555">
    <property type="entry name" value="UBA_4"/>
    <property type="match status" value="1"/>
</dbReference>
<dbReference type="GO" id="GO:0032182">
    <property type="term" value="F:ubiquitin-like protein binding"/>
    <property type="evidence" value="ECO:0007669"/>
    <property type="project" value="TreeGrafter"/>
</dbReference>
<dbReference type="GO" id="GO:0045116">
    <property type="term" value="P:protein neddylation"/>
    <property type="evidence" value="ECO:0007669"/>
    <property type="project" value="TreeGrafter"/>
</dbReference>
<evidence type="ECO:0000313" key="4">
    <source>
        <dbReference type="EMBL" id="VEL15210.1"/>
    </source>
</evidence>
<dbReference type="OrthoDB" id="286637at2759"/>
<reference evidence="4" key="1">
    <citation type="submission" date="2018-11" db="EMBL/GenBank/DDBJ databases">
        <authorList>
            <consortium name="Pathogen Informatics"/>
        </authorList>
    </citation>
    <scope>NUCLEOTIDE SEQUENCE</scope>
</reference>
<comment type="caution">
    <text evidence="4">The sequence shown here is derived from an EMBL/GenBank/DDBJ whole genome shotgun (WGS) entry which is preliminary data.</text>
</comment>
<name>A0A448WM97_9PLAT</name>
<dbReference type="SUPFAM" id="SSF46934">
    <property type="entry name" value="UBA-like"/>
    <property type="match status" value="1"/>
</dbReference>
<dbReference type="GO" id="GO:0000151">
    <property type="term" value="C:ubiquitin ligase complex"/>
    <property type="evidence" value="ECO:0007669"/>
    <property type="project" value="TreeGrafter"/>
</dbReference>
<dbReference type="PANTHER" id="PTHR12281:SF31">
    <property type="entry name" value="DCN1-LIKE PROTEIN 3"/>
    <property type="match status" value="1"/>
</dbReference>
<comment type="function">
    <text evidence="2">Neddylation of cullins play an essential role in the regulation of SCF-type complexes activity.</text>
</comment>
<evidence type="ECO:0000313" key="5">
    <source>
        <dbReference type="Proteomes" id="UP000784294"/>
    </source>
</evidence>
<dbReference type="CDD" id="cd14350">
    <property type="entry name" value="UBA_DCNL"/>
    <property type="match status" value="1"/>
</dbReference>
<protein>
    <recommendedName>
        <fullName evidence="2">Defective in cullin neddylation protein</fullName>
    </recommendedName>
</protein>
<evidence type="ECO:0000256" key="1">
    <source>
        <dbReference type="ARBA" id="ARBA00022786"/>
    </source>
</evidence>
<dbReference type="GO" id="GO:0097602">
    <property type="term" value="F:cullin family protein binding"/>
    <property type="evidence" value="ECO:0007669"/>
    <property type="project" value="TreeGrafter"/>
</dbReference>
<dbReference type="InterPro" id="IPR005176">
    <property type="entry name" value="PONY_dom"/>
</dbReference>
<dbReference type="PANTHER" id="PTHR12281">
    <property type="entry name" value="RP42 RELATED"/>
    <property type="match status" value="1"/>
</dbReference>
<proteinExistence type="predicted"/>
<accession>A0A448WM97</accession>
<dbReference type="InterPro" id="IPR014764">
    <property type="entry name" value="DCN-prot"/>
</dbReference>
<keyword evidence="5" id="KW-1185">Reference proteome</keyword>
<dbReference type="EMBL" id="CAAALY010023816">
    <property type="protein sequence ID" value="VEL15210.1"/>
    <property type="molecule type" value="Genomic_DNA"/>
</dbReference>